<evidence type="ECO:0000256" key="7">
    <source>
        <dbReference type="ARBA" id="ARBA00022825"/>
    </source>
</evidence>
<dbReference type="PROSITE" id="PS00136">
    <property type="entry name" value="SUBTILASE_ASP"/>
    <property type="match status" value="1"/>
</dbReference>
<evidence type="ECO:0000256" key="6">
    <source>
        <dbReference type="ARBA" id="ARBA00022801"/>
    </source>
</evidence>
<reference evidence="14 15" key="1">
    <citation type="submission" date="2018-11" db="EMBL/GenBank/DDBJ databases">
        <title>Sequencing the genomes of 1000 actinobacteria strains.</title>
        <authorList>
            <person name="Klenk H.-P."/>
        </authorList>
    </citation>
    <scope>NUCLEOTIDE SEQUENCE [LARGE SCALE GENOMIC DNA]</scope>
    <source>
        <strain evidence="14 15">DSM 44254</strain>
    </source>
</reference>
<feature type="active site" description="Charge relay system" evidence="10">
    <location>
        <position position="95"/>
    </location>
</feature>
<dbReference type="PANTHER" id="PTHR43806:SF11">
    <property type="entry name" value="CEREVISIN-RELATED"/>
    <property type="match status" value="1"/>
</dbReference>
<dbReference type="PROSITE" id="PS51892">
    <property type="entry name" value="SUBTILASE"/>
    <property type="match status" value="1"/>
</dbReference>
<dbReference type="PANTHER" id="PTHR43806">
    <property type="entry name" value="PEPTIDASE S8"/>
    <property type="match status" value="1"/>
</dbReference>
<organism evidence="14 15">
    <name type="scientific">Actinocorallia herbida</name>
    <dbReference type="NCBI Taxonomy" id="58109"/>
    <lineage>
        <taxon>Bacteria</taxon>
        <taxon>Bacillati</taxon>
        <taxon>Actinomycetota</taxon>
        <taxon>Actinomycetes</taxon>
        <taxon>Streptosporangiales</taxon>
        <taxon>Thermomonosporaceae</taxon>
        <taxon>Actinocorallia</taxon>
    </lineage>
</organism>
<evidence type="ECO:0000313" key="15">
    <source>
        <dbReference type="Proteomes" id="UP000272400"/>
    </source>
</evidence>
<feature type="signal peptide" evidence="12">
    <location>
        <begin position="1"/>
        <end position="27"/>
    </location>
</feature>
<dbReference type="NCBIfam" id="TIGR03921">
    <property type="entry name" value="T7SS_mycosin"/>
    <property type="match status" value="1"/>
</dbReference>
<dbReference type="GO" id="GO:0004252">
    <property type="term" value="F:serine-type endopeptidase activity"/>
    <property type="evidence" value="ECO:0007669"/>
    <property type="project" value="UniProtKB-UniRule"/>
</dbReference>
<evidence type="ECO:0000313" key="14">
    <source>
        <dbReference type="EMBL" id="ROO90231.1"/>
    </source>
</evidence>
<name>A0A3N1D9Q3_9ACTN</name>
<feature type="domain" description="Peptidase S8/S53" evidence="13">
    <location>
        <begin position="51"/>
        <end position="316"/>
    </location>
</feature>
<comment type="similarity">
    <text evidence="2 10">Belongs to the peptidase S8 family.</text>
</comment>
<dbReference type="EMBL" id="RJKE01000001">
    <property type="protein sequence ID" value="ROO90231.1"/>
    <property type="molecule type" value="Genomic_DNA"/>
</dbReference>
<evidence type="ECO:0000256" key="4">
    <source>
        <dbReference type="ARBA" id="ARBA00022670"/>
    </source>
</evidence>
<evidence type="ECO:0000256" key="8">
    <source>
        <dbReference type="ARBA" id="ARBA00022989"/>
    </source>
</evidence>
<dbReference type="PRINTS" id="PR00723">
    <property type="entry name" value="SUBTILISIN"/>
</dbReference>
<dbReference type="SUPFAM" id="SSF52743">
    <property type="entry name" value="Subtilisin-like"/>
    <property type="match status" value="1"/>
</dbReference>
<feature type="active site" description="Charge relay system" evidence="10">
    <location>
        <position position="268"/>
    </location>
</feature>
<keyword evidence="7 10" id="KW-0720">Serine protease</keyword>
<dbReference type="Gene3D" id="3.40.50.200">
    <property type="entry name" value="Peptidase S8/S53 domain"/>
    <property type="match status" value="1"/>
</dbReference>
<dbReference type="InterPro" id="IPR023827">
    <property type="entry name" value="Peptidase_S8_Asp-AS"/>
</dbReference>
<keyword evidence="3" id="KW-1003">Cell membrane</keyword>
<dbReference type="Pfam" id="PF00082">
    <property type="entry name" value="Peptidase_S8"/>
    <property type="match status" value="1"/>
</dbReference>
<feature type="active site" description="Charge relay system" evidence="10">
    <location>
        <position position="60"/>
    </location>
</feature>
<dbReference type="InterPro" id="IPR015500">
    <property type="entry name" value="Peptidase_S8_subtilisin-rel"/>
</dbReference>
<keyword evidence="6 10" id="KW-0378">Hydrolase</keyword>
<dbReference type="InterPro" id="IPR050131">
    <property type="entry name" value="Peptidase_S8_subtilisin-like"/>
</dbReference>
<evidence type="ECO:0000256" key="12">
    <source>
        <dbReference type="SAM" id="SignalP"/>
    </source>
</evidence>
<evidence type="ECO:0000256" key="11">
    <source>
        <dbReference type="SAM" id="Phobius"/>
    </source>
</evidence>
<feature type="transmembrane region" description="Helical" evidence="11">
    <location>
        <begin position="372"/>
        <end position="393"/>
    </location>
</feature>
<dbReference type="InterPro" id="IPR023834">
    <property type="entry name" value="T7SS_pept_S8A_mycosin"/>
</dbReference>
<sequence>MRLRALSVGLALFLTAPGALTPLPAHADEIRDRQWVLGKLGLPKAWKLTKGDRVTVAVLDTGVDPGHPDLVGKVTTGPDYTGHSTTADSPYWALHGTAMAGIIAGRGHGKGRSSGVKGVAPGADLLSIKVTWENKDPARDRQKNRDLNKDAMAKAIRYAVDHGADVINMSLGGGKADYTGSETEMDAVDYALSKGVVLIASMGNDGAGQNRRNFPAAYEGVIAVGAVDRSYQPWSDSNHNPWISLAAPGVGIVTTQPENAYATDDGTSASAAIVAGVAALLRSRFPELTPAQIRAALEEGTTRKPKTGRDDRVGAGVVHAWKAVRAAQRTAKATGSLIVPLGGQDPADPAVAEQIAADTAPSADSHTAGSPALGFAILAIGGLFVIAGLAIAWRTRRPRPAA</sequence>
<keyword evidence="15" id="KW-1185">Reference proteome</keyword>
<keyword evidence="8 11" id="KW-1133">Transmembrane helix</keyword>
<comment type="subcellular location">
    <subcellularLocation>
        <location evidence="1">Cell membrane</location>
        <topology evidence="1">Single-pass membrane protein</topology>
    </subcellularLocation>
</comment>
<evidence type="ECO:0000256" key="5">
    <source>
        <dbReference type="ARBA" id="ARBA00022692"/>
    </source>
</evidence>
<dbReference type="OrthoDB" id="3530033at2"/>
<dbReference type="GO" id="GO:0006508">
    <property type="term" value="P:proteolysis"/>
    <property type="evidence" value="ECO:0007669"/>
    <property type="project" value="UniProtKB-KW"/>
</dbReference>
<protein>
    <submittedName>
        <fullName evidence="14">Type VII secretion-associated serine protease mycosin</fullName>
    </submittedName>
</protein>
<evidence type="ECO:0000256" key="10">
    <source>
        <dbReference type="PROSITE-ProRule" id="PRU01240"/>
    </source>
</evidence>
<accession>A0A3N1D9Q3</accession>
<dbReference type="AlphaFoldDB" id="A0A3N1D9Q3"/>
<dbReference type="InterPro" id="IPR000209">
    <property type="entry name" value="Peptidase_S8/S53_dom"/>
</dbReference>
<feature type="chain" id="PRO_5018175302" evidence="12">
    <location>
        <begin position="28"/>
        <end position="402"/>
    </location>
</feature>
<dbReference type="InterPro" id="IPR036852">
    <property type="entry name" value="Peptidase_S8/S53_dom_sf"/>
</dbReference>
<keyword evidence="4 10" id="KW-0645">Protease</keyword>
<dbReference type="RefSeq" id="WP_123669216.1">
    <property type="nucleotide sequence ID" value="NZ_RJKE01000001.1"/>
</dbReference>
<dbReference type="GO" id="GO:0005886">
    <property type="term" value="C:plasma membrane"/>
    <property type="evidence" value="ECO:0007669"/>
    <property type="project" value="UniProtKB-SubCell"/>
</dbReference>
<gene>
    <name evidence="14" type="ORF">EDD29_7952</name>
</gene>
<dbReference type="Proteomes" id="UP000272400">
    <property type="component" value="Unassembled WGS sequence"/>
</dbReference>
<evidence type="ECO:0000259" key="13">
    <source>
        <dbReference type="Pfam" id="PF00082"/>
    </source>
</evidence>
<comment type="caution">
    <text evidence="14">The sequence shown here is derived from an EMBL/GenBank/DDBJ whole genome shotgun (WGS) entry which is preliminary data.</text>
</comment>
<evidence type="ECO:0000256" key="1">
    <source>
        <dbReference type="ARBA" id="ARBA00004162"/>
    </source>
</evidence>
<keyword evidence="5 11" id="KW-0812">Transmembrane</keyword>
<proteinExistence type="inferred from homology"/>
<evidence type="ECO:0000256" key="3">
    <source>
        <dbReference type="ARBA" id="ARBA00022475"/>
    </source>
</evidence>
<evidence type="ECO:0000256" key="9">
    <source>
        <dbReference type="ARBA" id="ARBA00023136"/>
    </source>
</evidence>
<evidence type="ECO:0000256" key="2">
    <source>
        <dbReference type="ARBA" id="ARBA00011073"/>
    </source>
</evidence>
<keyword evidence="12" id="KW-0732">Signal</keyword>
<keyword evidence="9 11" id="KW-0472">Membrane</keyword>